<dbReference type="EMBL" id="MLJW01000834">
    <property type="protein sequence ID" value="OIQ82172.1"/>
    <property type="molecule type" value="Genomic_DNA"/>
</dbReference>
<comment type="caution">
    <text evidence="2">The sequence shown here is derived from an EMBL/GenBank/DDBJ whole genome shotgun (WGS) entry which is preliminary data.</text>
</comment>
<evidence type="ECO:0000256" key="1">
    <source>
        <dbReference type="SAM" id="MobiDB-lite"/>
    </source>
</evidence>
<protein>
    <submittedName>
        <fullName evidence="2">Uncharacterized protein</fullName>
    </submittedName>
</protein>
<feature type="compositionally biased region" description="Low complexity" evidence="1">
    <location>
        <begin position="229"/>
        <end position="245"/>
    </location>
</feature>
<accession>A0A1J5QQG4</accession>
<proteinExistence type="predicted"/>
<reference evidence="2" key="1">
    <citation type="submission" date="2016-10" db="EMBL/GenBank/DDBJ databases">
        <title>Sequence of Gallionella enrichment culture.</title>
        <authorList>
            <person name="Poehlein A."/>
            <person name="Muehling M."/>
            <person name="Daniel R."/>
        </authorList>
    </citation>
    <scope>NUCLEOTIDE SEQUENCE</scope>
</reference>
<dbReference type="AlphaFoldDB" id="A0A1J5QQG4"/>
<sequence>MTASHAADRGSGLSRIRRAAPAIAAILAWPCLAARSLRASWATRRVVAQAVRIETVKNTVTRRTSWRTRCAVVSARRRAKAAAVSRTRAPATWRRRSYRAIHTTGITSTLTPPECTPPVPWTKSMSPANVATRTPHSIHAGARRTVRTTTTGSIAVSTPMPAANARASEMSPLANAVNGTADVASANGRTCLMAPMTGRPHRVLPSQTLPSATSGAIMAPRRAANPGESAPASTAPRPPRTSRSTLCGVVSSRQALARVSAQFVTNLSPHRSITRHGLGGPSPNAVHKDRL</sequence>
<feature type="region of interest" description="Disordered" evidence="1">
    <location>
        <begin position="271"/>
        <end position="291"/>
    </location>
</feature>
<feature type="region of interest" description="Disordered" evidence="1">
    <location>
        <begin position="222"/>
        <end position="245"/>
    </location>
</feature>
<name>A0A1J5QQG4_9ZZZZ</name>
<organism evidence="2">
    <name type="scientific">mine drainage metagenome</name>
    <dbReference type="NCBI Taxonomy" id="410659"/>
    <lineage>
        <taxon>unclassified sequences</taxon>
        <taxon>metagenomes</taxon>
        <taxon>ecological metagenomes</taxon>
    </lineage>
</organism>
<evidence type="ECO:0000313" key="2">
    <source>
        <dbReference type="EMBL" id="OIQ82172.1"/>
    </source>
</evidence>
<gene>
    <name evidence="2" type="ORF">GALL_360400</name>
</gene>